<feature type="domain" description="Mos1 transposase HTH" evidence="1">
    <location>
        <begin position="21"/>
        <end position="58"/>
    </location>
</feature>
<sequence length="123" mass="14218">MFVGWMVVTPLEQRADIKIAVLRGKKGMEWYSKFVEALGNNALPYRTVARWVGKFQQERMSTSDEQRSGRSLSVRTDLARAIIKQLMDENRQSRQQTKTARETHNKRIVMSNLCVLCCHSFAP</sequence>
<evidence type="ECO:0000313" key="3">
    <source>
        <dbReference type="Proteomes" id="UP000887116"/>
    </source>
</evidence>
<dbReference type="InterPro" id="IPR052709">
    <property type="entry name" value="Transposase-MT_Hybrid"/>
</dbReference>
<proteinExistence type="predicted"/>
<gene>
    <name evidence="2" type="primary">NCL1_47993</name>
    <name evidence="2" type="ORF">TNCT_732201</name>
</gene>
<accession>A0A8X6FUC0</accession>
<dbReference type="InterPro" id="IPR041426">
    <property type="entry name" value="Mos1_HTH"/>
</dbReference>
<dbReference type="Pfam" id="PF17906">
    <property type="entry name" value="HTH_48"/>
    <property type="match status" value="1"/>
</dbReference>
<organism evidence="2 3">
    <name type="scientific">Trichonephila clavata</name>
    <name type="common">Joro spider</name>
    <name type="synonym">Nephila clavata</name>
    <dbReference type="NCBI Taxonomy" id="2740835"/>
    <lineage>
        <taxon>Eukaryota</taxon>
        <taxon>Metazoa</taxon>
        <taxon>Ecdysozoa</taxon>
        <taxon>Arthropoda</taxon>
        <taxon>Chelicerata</taxon>
        <taxon>Arachnida</taxon>
        <taxon>Araneae</taxon>
        <taxon>Araneomorphae</taxon>
        <taxon>Entelegynae</taxon>
        <taxon>Araneoidea</taxon>
        <taxon>Nephilidae</taxon>
        <taxon>Trichonephila</taxon>
    </lineage>
</organism>
<reference evidence="2" key="1">
    <citation type="submission" date="2020-07" db="EMBL/GenBank/DDBJ databases">
        <title>Multicomponent nature underlies the extraordinary mechanical properties of spider dragline silk.</title>
        <authorList>
            <person name="Kono N."/>
            <person name="Nakamura H."/>
            <person name="Mori M."/>
            <person name="Yoshida Y."/>
            <person name="Ohtoshi R."/>
            <person name="Malay A.D."/>
            <person name="Moran D.A.P."/>
            <person name="Tomita M."/>
            <person name="Numata K."/>
            <person name="Arakawa K."/>
        </authorList>
    </citation>
    <scope>NUCLEOTIDE SEQUENCE</scope>
</reference>
<evidence type="ECO:0000259" key="1">
    <source>
        <dbReference type="Pfam" id="PF17906"/>
    </source>
</evidence>
<dbReference type="AlphaFoldDB" id="A0A8X6FUC0"/>
<comment type="caution">
    <text evidence="2">The sequence shown here is derived from an EMBL/GenBank/DDBJ whole genome shotgun (WGS) entry which is preliminary data.</text>
</comment>
<keyword evidence="3" id="KW-1185">Reference proteome</keyword>
<dbReference type="PANTHER" id="PTHR46060">
    <property type="entry name" value="MARINER MOS1 TRANSPOSASE-LIKE PROTEIN"/>
    <property type="match status" value="1"/>
</dbReference>
<protein>
    <submittedName>
        <fullName evidence="2">HTH_48 domain-containing protein</fullName>
    </submittedName>
</protein>
<dbReference type="PANTHER" id="PTHR46060:SF1">
    <property type="entry name" value="MARINER MOS1 TRANSPOSASE-LIKE PROTEIN"/>
    <property type="match status" value="1"/>
</dbReference>
<name>A0A8X6FUC0_TRICU</name>
<dbReference type="EMBL" id="BMAO01003543">
    <property type="protein sequence ID" value="GFQ88602.1"/>
    <property type="molecule type" value="Genomic_DNA"/>
</dbReference>
<evidence type="ECO:0000313" key="2">
    <source>
        <dbReference type="EMBL" id="GFQ88602.1"/>
    </source>
</evidence>
<dbReference type="Proteomes" id="UP000887116">
    <property type="component" value="Unassembled WGS sequence"/>
</dbReference>